<dbReference type="SUPFAM" id="SSF50621">
    <property type="entry name" value="Alanine racemase C-terminal domain-like"/>
    <property type="match status" value="1"/>
</dbReference>
<dbReference type="Pfam" id="PF01225">
    <property type="entry name" value="Mur_ligase"/>
    <property type="match status" value="1"/>
</dbReference>
<dbReference type="PRINTS" id="PR00992">
    <property type="entry name" value="ALARACEMASE"/>
</dbReference>
<dbReference type="HAMAP" id="MF_01201">
    <property type="entry name" value="Ala_racemase"/>
    <property type="match status" value="1"/>
</dbReference>
<gene>
    <name evidence="11" type="ORF">JKA74_12710</name>
</gene>
<dbReference type="InterPro" id="IPR001608">
    <property type="entry name" value="Ala_racemase_N"/>
</dbReference>
<dbReference type="Pfam" id="PF01168">
    <property type="entry name" value="Ala_racemase_N"/>
    <property type="match status" value="1"/>
</dbReference>
<evidence type="ECO:0000259" key="10">
    <source>
        <dbReference type="SMART" id="SM01005"/>
    </source>
</evidence>
<dbReference type="GO" id="GO:0005524">
    <property type="term" value="F:ATP binding"/>
    <property type="evidence" value="ECO:0007669"/>
    <property type="project" value="UniProtKB-KW"/>
</dbReference>
<dbReference type="EMBL" id="JAEQBW010000005">
    <property type="protein sequence ID" value="MBK6265896.1"/>
    <property type="molecule type" value="Genomic_DNA"/>
</dbReference>
<dbReference type="PANTHER" id="PTHR43024">
    <property type="entry name" value="UDP-N-ACETYLMURAMOYL-TRIPEPTIDE--D-ALANYL-D-ALANINE LIGASE"/>
    <property type="match status" value="1"/>
</dbReference>
<evidence type="ECO:0000256" key="7">
    <source>
        <dbReference type="HAMAP-Rule" id="MF_01201"/>
    </source>
</evidence>
<evidence type="ECO:0000256" key="4">
    <source>
        <dbReference type="ARBA" id="ARBA00022840"/>
    </source>
</evidence>
<dbReference type="InterPro" id="IPR011079">
    <property type="entry name" value="Ala_racemase_C"/>
</dbReference>
<dbReference type="InterPro" id="IPR000821">
    <property type="entry name" value="Ala_racemase"/>
</dbReference>
<evidence type="ECO:0000256" key="6">
    <source>
        <dbReference type="ARBA" id="ARBA00023235"/>
    </source>
</evidence>
<evidence type="ECO:0000256" key="1">
    <source>
        <dbReference type="ARBA" id="ARBA00001933"/>
    </source>
</evidence>
<protein>
    <recommendedName>
        <fullName evidence="7">Alanine racemase</fullName>
        <ecNumber evidence="7">5.1.1.1</ecNumber>
    </recommendedName>
</protein>
<dbReference type="InterPro" id="IPR013221">
    <property type="entry name" value="Mur_ligase_cen"/>
</dbReference>
<organism evidence="11 12">
    <name type="scientific">Marivirga aurantiaca</name>
    <dbReference type="NCBI Taxonomy" id="2802615"/>
    <lineage>
        <taxon>Bacteria</taxon>
        <taxon>Pseudomonadati</taxon>
        <taxon>Bacteroidota</taxon>
        <taxon>Cytophagia</taxon>
        <taxon>Cytophagales</taxon>
        <taxon>Marivirgaceae</taxon>
        <taxon>Marivirga</taxon>
    </lineage>
</organism>
<dbReference type="PANTHER" id="PTHR43024:SF1">
    <property type="entry name" value="UDP-N-ACETYLMURAMOYL-TRIPEPTIDE--D-ALANYL-D-ALANINE LIGASE"/>
    <property type="match status" value="1"/>
</dbReference>
<dbReference type="InterPro" id="IPR029066">
    <property type="entry name" value="PLP-binding_barrel"/>
</dbReference>
<feature type="domain" description="Alanine racemase C-terminal" evidence="10">
    <location>
        <begin position="695"/>
        <end position="819"/>
    </location>
</feature>
<dbReference type="CDD" id="cd00430">
    <property type="entry name" value="PLPDE_III_AR"/>
    <property type="match status" value="1"/>
</dbReference>
<feature type="modified residue" description="N6-(pyridoxal phosphate)lysine" evidence="7 8">
    <location>
        <position position="491"/>
    </location>
</feature>
<evidence type="ECO:0000256" key="9">
    <source>
        <dbReference type="PIRSR" id="PIRSR600821-52"/>
    </source>
</evidence>
<feature type="binding site" evidence="7 9">
    <location>
        <position position="765"/>
    </location>
    <ligand>
        <name>substrate</name>
    </ligand>
</feature>
<keyword evidence="6 7" id="KW-0413">Isomerase</keyword>
<comment type="pathway">
    <text evidence="7">Amino-acid biosynthesis; D-alanine biosynthesis; D-alanine from L-alanine: step 1/1.</text>
</comment>
<dbReference type="SMART" id="SM01005">
    <property type="entry name" value="Ala_racemase_C"/>
    <property type="match status" value="1"/>
</dbReference>
<dbReference type="InterPro" id="IPR036565">
    <property type="entry name" value="Mur-like_cat_sf"/>
</dbReference>
<dbReference type="GO" id="GO:0016881">
    <property type="term" value="F:acid-amino acid ligase activity"/>
    <property type="evidence" value="ECO:0007669"/>
    <property type="project" value="InterPro"/>
</dbReference>
<dbReference type="GO" id="GO:0030170">
    <property type="term" value="F:pyridoxal phosphate binding"/>
    <property type="evidence" value="ECO:0007669"/>
    <property type="project" value="UniProtKB-UniRule"/>
</dbReference>
<dbReference type="Gene3D" id="2.40.37.10">
    <property type="entry name" value="Lyase, Ornithine Decarboxylase, Chain A, domain 1"/>
    <property type="match status" value="1"/>
</dbReference>
<dbReference type="NCBIfam" id="TIGR00492">
    <property type="entry name" value="alr"/>
    <property type="match status" value="1"/>
</dbReference>
<dbReference type="RefSeq" id="WP_201431571.1">
    <property type="nucleotide sequence ID" value="NZ_JAEQBW010000005.1"/>
</dbReference>
<evidence type="ECO:0000313" key="11">
    <source>
        <dbReference type="EMBL" id="MBK6265896.1"/>
    </source>
</evidence>
<dbReference type="SUPFAM" id="SSF53623">
    <property type="entry name" value="MurD-like peptide ligases, catalytic domain"/>
    <property type="match status" value="1"/>
</dbReference>
<dbReference type="Pfam" id="PF00842">
    <property type="entry name" value="Ala_racemase_C"/>
    <property type="match status" value="1"/>
</dbReference>
<keyword evidence="2 11" id="KW-0436">Ligase</keyword>
<evidence type="ECO:0000313" key="12">
    <source>
        <dbReference type="Proteomes" id="UP000611723"/>
    </source>
</evidence>
<comment type="function">
    <text evidence="7">Catalyzes the interconversion of L-alanine and D-alanine. May also act on other amino acids.</text>
</comment>
<sequence length="821" mass="92856">MKPLFSSLKKITPGTDLQLYEDHSILDIFLDSRNVPAHRNSLFFAISGAHHDGHQFIETLYQEGVRNFVVEKKINLERIPQANVFLADSSISVLQALSGKKRQYFEGKIIAITGSNGKTITKEWLGQLMDPFFAVYRSPRSFNSQIGVPLSLWPLSDYQDYGIIEAGISKVGEMERLQETIRPDIGIFTNIGTAHDEGFSSLEEKAIQKAQLFKGSTTIIYCKDYPEIAHALHSLPDIINKNLIGWSFEDNSAGYYVETEKNKQGIAIRVPFREKFHIFDVPFTDSASLENIVHCLFLLLNEGIPTKLIQNSLRELKPVAMRLEVKQAIHQTYLVDDSYNNDLVGLDTAIQFFRQQKQFKNRVIILSDMLESGLEDHLLYHEVADKIHRESLDLFIGVGKSISAQNEFFPEKSIFFDTTEDLILYLRDNPLRESVVLIKGARSFHFENIVKELELKIHGTVLEINLNAITHNLNFYRAKLKPRVKTMAMVKAFAYGSGSHEIANWLQYQKVDYLAVAYADEGVTLRRHGIYLPIMVMNPGLLSFELLAQYDLEPELYSIEIFQEYANFIRGKGLPSKVHIKLDTGMHRLGFEQHEMTQLFELLRNNPLIKVASIFSHLVGSDEAIHNGFSAKQAFAFKKMSEELINVLNYRPILHLLNSPGISRFPDFQFDMVRLGVGLHGVDATQLHQDRLLSVSVLKTVISQVKNVKQGETIGYSRKGVAEKNIKIATIAIGYADGFDRKFSNGVGKVSIKGQLAAVIGNVSMDMCMVDITDIDCKAGDEVIIFGKSPTLLELAKSIDTIPYEILTNVSDRVKRVFYSE</sequence>
<dbReference type="GO" id="GO:0008784">
    <property type="term" value="F:alanine racemase activity"/>
    <property type="evidence" value="ECO:0007669"/>
    <property type="project" value="UniProtKB-UniRule"/>
</dbReference>
<name>A0A934WZR6_9BACT</name>
<dbReference type="InterPro" id="IPR035911">
    <property type="entry name" value="MurE/MurF_N"/>
</dbReference>
<dbReference type="SUPFAM" id="SSF63418">
    <property type="entry name" value="MurE/MurF N-terminal domain"/>
    <property type="match status" value="1"/>
</dbReference>
<comment type="cofactor">
    <cofactor evidence="1 7 8">
        <name>pyridoxal 5'-phosphate</name>
        <dbReference type="ChEBI" id="CHEBI:597326"/>
    </cofactor>
</comment>
<keyword evidence="4" id="KW-0067">ATP-binding</keyword>
<comment type="catalytic activity">
    <reaction evidence="7">
        <text>L-alanine = D-alanine</text>
        <dbReference type="Rhea" id="RHEA:20249"/>
        <dbReference type="ChEBI" id="CHEBI:57416"/>
        <dbReference type="ChEBI" id="CHEBI:57972"/>
        <dbReference type="EC" id="5.1.1.1"/>
    </reaction>
</comment>
<comment type="similarity">
    <text evidence="7">Belongs to the alanine racemase family.</text>
</comment>
<dbReference type="Proteomes" id="UP000611723">
    <property type="component" value="Unassembled WGS sequence"/>
</dbReference>
<reference evidence="11" key="1">
    <citation type="submission" date="2021-01" db="EMBL/GenBank/DDBJ databases">
        <title>Marivirga aurantiaca sp. nov., isolated from intertidal surface sediments.</title>
        <authorList>
            <person name="Zhang M."/>
        </authorList>
    </citation>
    <scope>NUCLEOTIDE SEQUENCE</scope>
    <source>
        <strain evidence="11">S37H4</strain>
    </source>
</reference>
<dbReference type="InterPro" id="IPR051046">
    <property type="entry name" value="MurCDEF_CellWall_CoF430Synth"/>
</dbReference>
<comment type="caution">
    <text evidence="11">The sequence shown here is derived from an EMBL/GenBank/DDBJ whole genome shotgun (WGS) entry which is preliminary data.</text>
</comment>
<dbReference type="InterPro" id="IPR009006">
    <property type="entry name" value="Ala_racemase/Decarboxylase_C"/>
</dbReference>
<evidence type="ECO:0000256" key="2">
    <source>
        <dbReference type="ARBA" id="ARBA00022598"/>
    </source>
</evidence>
<dbReference type="Gene3D" id="3.40.1390.10">
    <property type="entry name" value="MurE/MurF, N-terminal domain"/>
    <property type="match status" value="1"/>
</dbReference>
<keyword evidence="12" id="KW-1185">Reference proteome</keyword>
<dbReference type="SUPFAM" id="SSF53244">
    <property type="entry name" value="MurD-like peptide ligases, peptide-binding domain"/>
    <property type="match status" value="1"/>
</dbReference>
<dbReference type="Gene3D" id="3.90.190.20">
    <property type="entry name" value="Mur ligase, C-terminal domain"/>
    <property type="match status" value="1"/>
</dbReference>
<evidence type="ECO:0000256" key="5">
    <source>
        <dbReference type="ARBA" id="ARBA00022898"/>
    </source>
</evidence>
<dbReference type="GO" id="GO:0030632">
    <property type="term" value="P:D-alanine biosynthetic process"/>
    <property type="evidence" value="ECO:0007669"/>
    <property type="project" value="UniProtKB-UniRule"/>
</dbReference>
<keyword evidence="5 7" id="KW-0663">Pyridoxal phosphate</keyword>
<dbReference type="Gene3D" id="3.20.20.10">
    <property type="entry name" value="Alanine racemase"/>
    <property type="match status" value="1"/>
</dbReference>
<accession>A0A934WZR6</accession>
<feature type="active site" description="Proton acceptor; specific for L-alanine" evidence="7">
    <location>
        <position position="716"/>
    </location>
</feature>
<keyword evidence="3" id="KW-0547">Nucleotide-binding</keyword>
<feature type="active site" description="Proton acceptor; specific for D-alanine" evidence="7">
    <location>
        <position position="491"/>
    </location>
</feature>
<evidence type="ECO:0000256" key="3">
    <source>
        <dbReference type="ARBA" id="ARBA00022741"/>
    </source>
</evidence>
<proteinExistence type="inferred from homology"/>
<dbReference type="InterPro" id="IPR000713">
    <property type="entry name" value="Mur_ligase_N"/>
</dbReference>
<dbReference type="SUPFAM" id="SSF51419">
    <property type="entry name" value="PLP-binding barrel"/>
    <property type="match status" value="1"/>
</dbReference>
<feature type="binding site" evidence="7 9">
    <location>
        <position position="588"/>
    </location>
    <ligand>
        <name>substrate</name>
    </ligand>
</feature>
<evidence type="ECO:0000256" key="8">
    <source>
        <dbReference type="PIRSR" id="PIRSR600821-50"/>
    </source>
</evidence>
<dbReference type="AlphaFoldDB" id="A0A934WZR6"/>
<dbReference type="NCBIfam" id="NF008897">
    <property type="entry name" value="PRK11930.1"/>
    <property type="match status" value="1"/>
</dbReference>
<dbReference type="EC" id="5.1.1.1" evidence="7"/>
<dbReference type="Pfam" id="PF08245">
    <property type="entry name" value="Mur_ligase_M"/>
    <property type="match status" value="1"/>
</dbReference>
<dbReference type="Gene3D" id="3.40.1190.10">
    <property type="entry name" value="Mur-like, catalytic domain"/>
    <property type="match status" value="1"/>
</dbReference>
<dbReference type="InterPro" id="IPR036615">
    <property type="entry name" value="Mur_ligase_C_dom_sf"/>
</dbReference>